<comment type="similarity">
    <text evidence="1">Belongs to the UDP-glycosyltransferase family.</text>
</comment>
<dbReference type="CDD" id="cd03784">
    <property type="entry name" value="GT1_Gtf-like"/>
    <property type="match status" value="1"/>
</dbReference>
<reference evidence="5" key="3">
    <citation type="journal article" date="2020" name="Plant Biotechnol. J.">
        <title>The pomegranate (Punica granatum L.) draft genome dissects genetic divergence between soft- and hard-seeded cultivars.</title>
        <authorList>
            <person name="Luo X."/>
            <person name="Li H."/>
            <person name="Wu Z."/>
            <person name="Yao W."/>
            <person name="Zhao P."/>
            <person name="Cao D."/>
            <person name="Yu H."/>
            <person name="Li K."/>
            <person name="Poudel K."/>
            <person name="Zhao D."/>
            <person name="Zhang F."/>
            <person name="Xia X."/>
            <person name="Chen L."/>
            <person name="Wang Q."/>
            <person name="Jing D."/>
            <person name="Cao S."/>
        </authorList>
    </citation>
    <scope>NUCLEOTIDE SEQUENCE [LARGE SCALE GENOMIC DNA]</scope>
</reference>
<dbReference type="EMBL" id="MTKT01002534">
    <property type="protein sequence ID" value="OWM77393.1"/>
    <property type="molecule type" value="Genomic_DNA"/>
</dbReference>
<gene>
    <name evidence="6" type="primary">LOC116208919</name>
    <name evidence="3" type="ORF">CDL15_Pgr016790</name>
</gene>
<reference evidence="6" key="4">
    <citation type="submission" date="2025-04" db="UniProtKB">
        <authorList>
            <consortium name="RefSeq"/>
        </authorList>
    </citation>
    <scope>IDENTIFICATION</scope>
    <source>
        <tissue evidence="6">Leaf</tissue>
    </source>
</reference>
<dbReference type="RefSeq" id="XP_031398352.1">
    <property type="nucleotide sequence ID" value="XM_031542492.1"/>
</dbReference>
<protein>
    <submittedName>
        <fullName evidence="6">Cyanidin 3-O-galactoside 2''-O-xylosyltransferase FGGT1-like</fullName>
    </submittedName>
</protein>
<dbReference type="PANTHER" id="PTHR48049">
    <property type="entry name" value="GLYCOSYLTRANSFERASE"/>
    <property type="match status" value="1"/>
</dbReference>
<keyword evidence="5" id="KW-1185">Reference proteome</keyword>
<sequence length="453" mass="50569">MLHIAMYPWFAFGHLTSFLHLANKLALKGHRISFFSPSKSLLRLEPFNRHPDGIALIPVAVPNIHGLPVGSETTADVPFSLRPLIMTAMDLTRPFIEASLRSLKPDFVFFDFAHWVPALSRELGIKSIHYYTISAATVAYIMTREGIRDHERCLTEADLTEPPVGFPTSSIKLSAHEARELAAGSLREFGSGISLLERQVTSWKDSDAIAFKSCREIEGSYCDYLQLHFNKPLLLAGPVMPEPPNRDLKETWVQWLNSFEPRSVIFCALGSECILKTNEFQELVLGLEITNRPFLVALKPPAGATTVESALPSGFLDRVKDRAIVHGGWVEQNLILQHPSVGFFVTHCGSGSLSEAMISDCQMVLLPHAGDQFINARVIAGSLKVGVEVEKLEDGSFTRDGVCKAVRCVMDEDSEVGNEVRVNHMKWKEFLLRDGLEESYINEFVKRLHTLLE</sequence>
<dbReference type="FunFam" id="3.40.50.2000:FF:000037">
    <property type="entry name" value="Glycosyltransferase"/>
    <property type="match status" value="1"/>
</dbReference>
<dbReference type="InterPro" id="IPR050481">
    <property type="entry name" value="UDP-glycosyltransf_plant"/>
</dbReference>
<accession>A0A218WXL4</accession>
<dbReference type="InterPro" id="IPR002213">
    <property type="entry name" value="UDP_glucos_trans"/>
</dbReference>
<keyword evidence="2" id="KW-0808">Transferase</keyword>
<dbReference type="Proteomes" id="UP000197138">
    <property type="component" value="Unassembled WGS sequence"/>
</dbReference>
<organism evidence="3 4">
    <name type="scientific">Punica granatum</name>
    <name type="common">Pomegranate</name>
    <dbReference type="NCBI Taxonomy" id="22663"/>
    <lineage>
        <taxon>Eukaryota</taxon>
        <taxon>Viridiplantae</taxon>
        <taxon>Streptophyta</taxon>
        <taxon>Embryophyta</taxon>
        <taxon>Tracheophyta</taxon>
        <taxon>Spermatophyta</taxon>
        <taxon>Magnoliopsida</taxon>
        <taxon>eudicotyledons</taxon>
        <taxon>Gunneridae</taxon>
        <taxon>Pentapetalae</taxon>
        <taxon>rosids</taxon>
        <taxon>malvids</taxon>
        <taxon>Myrtales</taxon>
        <taxon>Lythraceae</taxon>
        <taxon>Punica</taxon>
    </lineage>
</organism>
<reference evidence="3" key="2">
    <citation type="submission" date="2017-06" db="EMBL/GenBank/DDBJ databases">
        <title>The pomegranate genome and the genomics of punicalagin biosynthesis.</title>
        <authorList>
            <person name="Xu C."/>
        </authorList>
    </citation>
    <scope>NUCLEOTIDE SEQUENCE [LARGE SCALE GENOMIC DNA]</scope>
    <source>
        <tissue evidence="3">Fresh leaf</tissue>
    </source>
</reference>
<dbReference type="Gene3D" id="3.40.50.2000">
    <property type="entry name" value="Glycogen Phosphorylase B"/>
    <property type="match status" value="2"/>
</dbReference>
<evidence type="ECO:0000313" key="5">
    <source>
        <dbReference type="Proteomes" id="UP000515151"/>
    </source>
</evidence>
<dbReference type="FunFam" id="3.40.50.2000:FF:000087">
    <property type="entry name" value="Glycosyltransferase"/>
    <property type="match status" value="1"/>
</dbReference>
<dbReference type="AlphaFoldDB" id="A0A218WXL4"/>
<dbReference type="PANTHER" id="PTHR48049:SF167">
    <property type="entry name" value="GLYCOSYLTRANSFERASE"/>
    <property type="match status" value="1"/>
</dbReference>
<dbReference type="Pfam" id="PF00201">
    <property type="entry name" value="UDPGT"/>
    <property type="match status" value="1"/>
</dbReference>
<evidence type="ECO:0000313" key="4">
    <source>
        <dbReference type="Proteomes" id="UP000197138"/>
    </source>
</evidence>
<dbReference type="SUPFAM" id="SSF53756">
    <property type="entry name" value="UDP-Glycosyltransferase/glycogen phosphorylase"/>
    <property type="match status" value="1"/>
</dbReference>
<evidence type="ECO:0000313" key="3">
    <source>
        <dbReference type="EMBL" id="OWM77393.1"/>
    </source>
</evidence>
<dbReference type="OrthoDB" id="5835829at2759"/>
<evidence type="ECO:0000313" key="6">
    <source>
        <dbReference type="RefSeq" id="XP_031398352.1"/>
    </source>
</evidence>
<name>A0A218WXL4_PUNGR</name>
<dbReference type="Proteomes" id="UP000515151">
    <property type="component" value="Chromosome 5"/>
</dbReference>
<dbReference type="GO" id="GO:0035251">
    <property type="term" value="F:UDP-glucosyltransferase activity"/>
    <property type="evidence" value="ECO:0007669"/>
    <property type="project" value="InterPro"/>
</dbReference>
<reference evidence="4" key="1">
    <citation type="journal article" date="2017" name="Plant J.">
        <title>The pomegranate (Punica granatum L.) genome and the genomics of punicalagin biosynthesis.</title>
        <authorList>
            <person name="Qin G."/>
            <person name="Xu C."/>
            <person name="Ming R."/>
            <person name="Tang H."/>
            <person name="Guyot R."/>
            <person name="Kramer E.M."/>
            <person name="Hu Y."/>
            <person name="Yi X."/>
            <person name="Qi Y."/>
            <person name="Xu X."/>
            <person name="Gao Z."/>
            <person name="Pan H."/>
            <person name="Jian J."/>
            <person name="Tian Y."/>
            <person name="Yue Z."/>
            <person name="Xu Y."/>
        </authorList>
    </citation>
    <scope>NUCLEOTIDE SEQUENCE [LARGE SCALE GENOMIC DNA]</scope>
    <source>
        <strain evidence="4">cv. Dabenzi</strain>
    </source>
</reference>
<dbReference type="GeneID" id="116208919"/>
<evidence type="ECO:0000256" key="2">
    <source>
        <dbReference type="ARBA" id="ARBA00022679"/>
    </source>
</evidence>
<evidence type="ECO:0000256" key="1">
    <source>
        <dbReference type="ARBA" id="ARBA00009995"/>
    </source>
</evidence>
<proteinExistence type="inferred from homology"/>